<comment type="function">
    <text evidence="1">Histone-like DNA-binding protein which is capable of wrapping DNA to stabilize it, and thus to prevent its denaturation under extreme environmental conditions.</text>
</comment>
<dbReference type="GO" id="GO:0030261">
    <property type="term" value="P:chromosome condensation"/>
    <property type="evidence" value="ECO:0007669"/>
    <property type="project" value="UniProtKB-KW"/>
</dbReference>
<evidence type="ECO:0000256" key="3">
    <source>
        <dbReference type="ARBA" id="ARBA00023067"/>
    </source>
</evidence>
<dbReference type="CDD" id="cd13831">
    <property type="entry name" value="HU"/>
    <property type="match status" value="1"/>
</dbReference>
<keyword evidence="4 6" id="KW-0238">DNA-binding</keyword>
<evidence type="ECO:0000256" key="2">
    <source>
        <dbReference type="ARBA" id="ARBA00010529"/>
    </source>
</evidence>
<dbReference type="GO" id="GO:0003677">
    <property type="term" value="F:DNA binding"/>
    <property type="evidence" value="ECO:0007669"/>
    <property type="project" value="UniProtKB-KW"/>
</dbReference>
<dbReference type="InterPro" id="IPR010992">
    <property type="entry name" value="IHF-like_DNA-bd_dom_sf"/>
</dbReference>
<dbReference type="Pfam" id="PF00216">
    <property type="entry name" value="Bac_DNA_binding"/>
    <property type="match status" value="1"/>
</dbReference>
<name>A0AAW8DUW1_9BURK</name>
<dbReference type="EMBL" id="JAUSRR010000003">
    <property type="protein sequence ID" value="MDP9922967.1"/>
    <property type="molecule type" value="Genomic_DNA"/>
</dbReference>
<dbReference type="SUPFAM" id="SSF47729">
    <property type="entry name" value="IHF-like DNA-binding proteins"/>
    <property type="match status" value="1"/>
</dbReference>
<dbReference type="SMART" id="SM00411">
    <property type="entry name" value="BHL"/>
    <property type="match status" value="1"/>
</dbReference>
<dbReference type="GO" id="GO:0006351">
    <property type="term" value="P:DNA-templated transcription"/>
    <property type="evidence" value="ECO:0007669"/>
    <property type="project" value="UniProtKB-ARBA"/>
</dbReference>
<dbReference type="PANTHER" id="PTHR33175:SF3">
    <property type="entry name" value="DNA-BINDING PROTEIN HU-BETA"/>
    <property type="match status" value="1"/>
</dbReference>
<evidence type="ECO:0000256" key="4">
    <source>
        <dbReference type="ARBA" id="ARBA00023125"/>
    </source>
</evidence>
<dbReference type="InterPro" id="IPR000119">
    <property type="entry name" value="Hist_DNA-bd"/>
</dbReference>
<evidence type="ECO:0000256" key="5">
    <source>
        <dbReference type="RuleBase" id="RU003939"/>
    </source>
</evidence>
<dbReference type="RefSeq" id="WP_307636516.1">
    <property type="nucleotide sequence ID" value="NZ_JAUSRR010000003.1"/>
</dbReference>
<organism evidence="6 7">
    <name type="scientific">Variovorax boronicumulans</name>
    <dbReference type="NCBI Taxonomy" id="436515"/>
    <lineage>
        <taxon>Bacteria</taxon>
        <taxon>Pseudomonadati</taxon>
        <taxon>Pseudomonadota</taxon>
        <taxon>Betaproteobacteria</taxon>
        <taxon>Burkholderiales</taxon>
        <taxon>Comamonadaceae</taxon>
        <taxon>Variovorax</taxon>
    </lineage>
</organism>
<dbReference type="GO" id="GO:1990103">
    <property type="term" value="C:DnaA-HU complex"/>
    <property type="evidence" value="ECO:0007669"/>
    <property type="project" value="UniProtKB-ARBA"/>
</dbReference>
<evidence type="ECO:0000313" key="6">
    <source>
        <dbReference type="EMBL" id="MDP9922967.1"/>
    </source>
</evidence>
<gene>
    <name evidence="6" type="ORF">J2W25_001988</name>
</gene>
<evidence type="ECO:0000256" key="1">
    <source>
        <dbReference type="ARBA" id="ARBA00003819"/>
    </source>
</evidence>
<dbReference type="InterPro" id="IPR020816">
    <property type="entry name" value="Histone-like_DNA-bd_CS"/>
</dbReference>
<comment type="caution">
    <text evidence="6">The sequence shown here is derived from an EMBL/GenBank/DDBJ whole genome shotgun (WGS) entry which is preliminary data.</text>
</comment>
<comment type="similarity">
    <text evidence="2 5">Belongs to the bacterial histone-like protein family.</text>
</comment>
<proteinExistence type="inferred from homology"/>
<dbReference type="PROSITE" id="PS00045">
    <property type="entry name" value="HISTONE_LIKE"/>
    <property type="match status" value="1"/>
</dbReference>
<dbReference type="FunFam" id="4.10.520.10:FF:000001">
    <property type="entry name" value="DNA-binding protein HU"/>
    <property type="match status" value="1"/>
</dbReference>
<protein>
    <submittedName>
        <fullName evidence="6">DNA-binding protein HU-beta</fullName>
    </submittedName>
</protein>
<dbReference type="Proteomes" id="UP001244295">
    <property type="component" value="Unassembled WGS sequence"/>
</dbReference>
<dbReference type="PANTHER" id="PTHR33175">
    <property type="entry name" value="DNA-BINDING PROTEIN HU"/>
    <property type="match status" value="1"/>
</dbReference>
<dbReference type="GO" id="GO:0005829">
    <property type="term" value="C:cytosol"/>
    <property type="evidence" value="ECO:0007669"/>
    <property type="project" value="TreeGrafter"/>
</dbReference>
<reference evidence="6" key="1">
    <citation type="submission" date="2023-07" db="EMBL/GenBank/DDBJ databases">
        <title>Sorghum-associated microbial communities from plants grown in Nebraska, USA.</title>
        <authorList>
            <person name="Schachtman D."/>
        </authorList>
    </citation>
    <scope>NUCLEOTIDE SEQUENCE</scope>
    <source>
        <strain evidence="6">DS2795</strain>
    </source>
</reference>
<dbReference type="GO" id="GO:0030527">
    <property type="term" value="F:structural constituent of chromatin"/>
    <property type="evidence" value="ECO:0007669"/>
    <property type="project" value="InterPro"/>
</dbReference>
<dbReference type="PRINTS" id="PR01727">
    <property type="entry name" value="DNABINDINGHU"/>
</dbReference>
<evidence type="ECO:0000313" key="7">
    <source>
        <dbReference type="Proteomes" id="UP001244295"/>
    </source>
</evidence>
<dbReference type="AlphaFoldDB" id="A0AAW8DUW1"/>
<dbReference type="GO" id="GO:1990178">
    <property type="term" value="C:HU-DNA complex"/>
    <property type="evidence" value="ECO:0007669"/>
    <property type="project" value="UniProtKB-ARBA"/>
</dbReference>
<sequence length="93" mass="9618">MNKTDLIAAIAADTDLSKIDAARALDSAIENLSRALARGDTVQLIGFGTFSVSARPERSGRNPSTGEPMTIKASKVPKFSAGKALKDAVNAAS</sequence>
<dbReference type="GO" id="GO:0042802">
    <property type="term" value="F:identical protein binding"/>
    <property type="evidence" value="ECO:0007669"/>
    <property type="project" value="UniProtKB-ARBA"/>
</dbReference>
<accession>A0AAW8DUW1</accession>
<keyword evidence="3" id="KW-0226">DNA condensation</keyword>
<dbReference type="GO" id="GO:0006270">
    <property type="term" value="P:DNA replication initiation"/>
    <property type="evidence" value="ECO:0007669"/>
    <property type="project" value="UniProtKB-ARBA"/>
</dbReference>
<dbReference type="Gene3D" id="4.10.520.10">
    <property type="entry name" value="IHF-like DNA-binding proteins"/>
    <property type="match status" value="1"/>
</dbReference>